<dbReference type="PROSITE" id="PS51257">
    <property type="entry name" value="PROKAR_LIPOPROTEIN"/>
    <property type="match status" value="1"/>
</dbReference>
<organism evidence="1 2">
    <name type="scientific">Durusdinium trenchii</name>
    <dbReference type="NCBI Taxonomy" id="1381693"/>
    <lineage>
        <taxon>Eukaryota</taxon>
        <taxon>Sar</taxon>
        <taxon>Alveolata</taxon>
        <taxon>Dinophyceae</taxon>
        <taxon>Suessiales</taxon>
        <taxon>Symbiodiniaceae</taxon>
        <taxon>Durusdinium</taxon>
    </lineage>
</organism>
<proteinExistence type="predicted"/>
<evidence type="ECO:0008006" key="3">
    <source>
        <dbReference type="Google" id="ProtNLM"/>
    </source>
</evidence>
<evidence type="ECO:0000313" key="1">
    <source>
        <dbReference type="EMBL" id="CAK9028743.1"/>
    </source>
</evidence>
<protein>
    <recommendedName>
        <fullName evidence="3">SH3 domain-containing protein</fullName>
    </recommendedName>
</protein>
<comment type="caution">
    <text evidence="1">The sequence shown here is derived from an EMBL/GenBank/DDBJ whole genome shotgun (WGS) entry which is preliminary data.</text>
</comment>
<accession>A0ABP0KRD3</accession>
<dbReference type="EMBL" id="CAXAMN010009446">
    <property type="protein sequence ID" value="CAK9028743.1"/>
    <property type="molecule type" value="Genomic_DNA"/>
</dbReference>
<evidence type="ECO:0000313" key="2">
    <source>
        <dbReference type="Proteomes" id="UP001642484"/>
    </source>
</evidence>
<sequence>MSRLLRQPISGAASSPQIVLVGCSWCALIQYLDFLRLQRLDEVNMPSSGSCLALRPTEKVTVILRDEHYQPSPQDDWSWGFKVDEPEKEGWFPTLSYSLYIALRAESADLHNDPGVRSVKEGDILVAHVQRGKYVFGKLLPKLAL</sequence>
<name>A0ABP0KRD3_9DINO</name>
<dbReference type="Proteomes" id="UP001642484">
    <property type="component" value="Unassembled WGS sequence"/>
</dbReference>
<keyword evidence="2" id="KW-1185">Reference proteome</keyword>
<reference evidence="1 2" key="1">
    <citation type="submission" date="2024-02" db="EMBL/GenBank/DDBJ databases">
        <authorList>
            <person name="Chen Y."/>
            <person name="Shah S."/>
            <person name="Dougan E. K."/>
            <person name="Thang M."/>
            <person name="Chan C."/>
        </authorList>
    </citation>
    <scope>NUCLEOTIDE SEQUENCE [LARGE SCALE GENOMIC DNA]</scope>
</reference>
<gene>
    <name evidence="1" type="ORF">CCMP2556_LOCUS17222</name>
</gene>